<evidence type="ECO:0000313" key="1">
    <source>
        <dbReference type="EMBL" id="CAD2165089.1"/>
    </source>
</evidence>
<dbReference type="EMBL" id="CAJEWN010000275">
    <property type="protein sequence ID" value="CAD2176385.1"/>
    <property type="molecule type" value="Genomic_DNA"/>
</dbReference>
<comment type="caution">
    <text evidence="2">The sequence shown here is derived from an EMBL/GenBank/DDBJ whole genome shotgun (WGS) entry which is preliminary data.</text>
</comment>
<dbReference type="Proteomes" id="UP000580250">
    <property type="component" value="Unassembled WGS sequence"/>
</dbReference>
<evidence type="ECO:0000313" key="3">
    <source>
        <dbReference type="Proteomes" id="UP000580250"/>
    </source>
</evidence>
<gene>
    <name evidence="1" type="ORF">MENT_LOCUS16953</name>
    <name evidence="2" type="ORF">MENT_LOCUS28189</name>
</gene>
<accession>A0A6V7VN95</accession>
<reference evidence="2 3" key="1">
    <citation type="submission" date="2020-08" db="EMBL/GenBank/DDBJ databases">
        <authorList>
            <person name="Koutsovoulos G."/>
            <person name="Danchin GJ E."/>
        </authorList>
    </citation>
    <scope>NUCLEOTIDE SEQUENCE [LARGE SCALE GENOMIC DNA]</scope>
</reference>
<sequence>MYFKILSGILIRHEEVEQQQQNEHNCLSKCYSIQYKFFKMS</sequence>
<protein>
    <submittedName>
        <fullName evidence="2">Uncharacterized protein</fullName>
    </submittedName>
</protein>
<dbReference type="EMBL" id="CAJEWN010000107">
    <property type="protein sequence ID" value="CAD2165089.1"/>
    <property type="molecule type" value="Genomic_DNA"/>
</dbReference>
<proteinExistence type="predicted"/>
<name>A0A6V7VN95_MELEN</name>
<evidence type="ECO:0000313" key="2">
    <source>
        <dbReference type="EMBL" id="CAD2176385.1"/>
    </source>
</evidence>
<dbReference type="AlphaFoldDB" id="A0A6V7VN95"/>
<organism evidence="2 3">
    <name type="scientific">Meloidogyne enterolobii</name>
    <name type="common">Root-knot nematode worm</name>
    <name type="synonym">Meloidogyne mayaguensis</name>
    <dbReference type="NCBI Taxonomy" id="390850"/>
    <lineage>
        <taxon>Eukaryota</taxon>
        <taxon>Metazoa</taxon>
        <taxon>Ecdysozoa</taxon>
        <taxon>Nematoda</taxon>
        <taxon>Chromadorea</taxon>
        <taxon>Rhabditida</taxon>
        <taxon>Tylenchina</taxon>
        <taxon>Tylenchomorpha</taxon>
        <taxon>Tylenchoidea</taxon>
        <taxon>Meloidogynidae</taxon>
        <taxon>Meloidogyninae</taxon>
        <taxon>Meloidogyne</taxon>
    </lineage>
</organism>